<comment type="caution">
    <text evidence="2">The sequence shown here is derived from an EMBL/GenBank/DDBJ whole genome shotgun (WGS) entry which is preliminary data.</text>
</comment>
<dbReference type="NCBIfam" id="TIGR00726">
    <property type="entry name" value="peptidoglycan editing factor PgeF"/>
    <property type="match status" value="1"/>
</dbReference>
<evidence type="ECO:0000313" key="2">
    <source>
        <dbReference type="EMBL" id="MBU5438163.1"/>
    </source>
</evidence>
<proteinExistence type="inferred from homology"/>
<dbReference type="PANTHER" id="PTHR30616">
    <property type="entry name" value="UNCHARACTERIZED PROTEIN YFIH"/>
    <property type="match status" value="1"/>
</dbReference>
<name>A0ABS6E5G8_9FIRM</name>
<accession>A0ABS6E5G8</accession>
<dbReference type="Proteomes" id="UP000749471">
    <property type="component" value="Unassembled WGS sequence"/>
</dbReference>
<reference evidence="2 3" key="1">
    <citation type="submission" date="2021-06" db="EMBL/GenBank/DDBJ databases">
        <authorList>
            <person name="Sun Q."/>
            <person name="Li D."/>
        </authorList>
    </citation>
    <scope>NUCLEOTIDE SEQUENCE [LARGE SCALE GENOMIC DNA]</scope>
    <source>
        <strain evidence="2 3">MSJ-40</strain>
    </source>
</reference>
<evidence type="ECO:0000313" key="3">
    <source>
        <dbReference type="Proteomes" id="UP000749471"/>
    </source>
</evidence>
<gene>
    <name evidence="2" type="primary">pgeF</name>
    <name evidence="2" type="ORF">KQI42_09095</name>
</gene>
<evidence type="ECO:0000256" key="1">
    <source>
        <dbReference type="RuleBase" id="RU361274"/>
    </source>
</evidence>
<dbReference type="EMBL" id="JAHLPM010000007">
    <property type="protein sequence ID" value="MBU5438163.1"/>
    <property type="molecule type" value="Genomic_DNA"/>
</dbReference>
<dbReference type="PANTHER" id="PTHR30616:SF2">
    <property type="entry name" value="PURINE NUCLEOSIDE PHOSPHORYLASE LACC1"/>
    <property type="match status" value="1"/>
</dbReference>
<sequence>MGISSVYRNEILYYEIEELKNTNLTEHLFSTRIGWEQDKLFSNLSKIFNVSEEKIFSTKQVHGIDILIIDNDNINSRDLLKEEIDGIITNIPGIILTTYHADCVPIYFLDTNKKVIALAHAGWKGTLNNIGENIIKNMIKYYSSDPQDIMAVIGPSIGPCCYEVGKDVEELFLDRYPNYDSILIKRGNKIYLDLWKVNRTNLENSGIKKENIYSTTTCTSCNTHRFYSYRKEKGIKNRMIAAIMLKVDEKECSNEY</sequence>
<dbReference type="CDD" id="cd16833">
    <property type="entry name" value="YfiH"/>
    <property type="match status" value="1"/>
</dbReference>
<dbReference type="Pfam" id="PF02578">
    <property type="entry name" value="Cu-oxidase_4"/>
    <property type="match status" value="1"/>
</dbReference>
<comment type="similarity">
    <text evidence="1">Belongs to the purine nucleoside phosphorylase YfiH/LACC1 family.</text>
</comment>
<keyword evidence="3" id="KW-1185">Reference proteome</keyword>
<protein>
    <recommendedName>
        <fullName evidence="1">Purine nucleoside phosphorylase</fullName>
    </recommendedName>
</protein>
<organism evidence="2 3">
    <name type="scientific">Tissierella simiarum</name>
    <dbReference type="NCBI Taxonomy" id="2841534"/>
    <lineage>
        <taxon>Bacteria</taxon>
        <taxon>Bacillati</taxon>
        <taxon>Bacillota</taxon>
        <taxon>Tissierellia</taxon>
        <taxon>Tissierellales</taxon>
        <taxon>Tissierellaceae</taxon>
        <taxon>Tissierella</taxon>
    </lineage>
</organism>
<dbReference type="InterPro" id="IPR003730">
    <property type="entry name" value="Cu_polyphenol_OxRdtase"/>
</dbReference>
<dbReference type="RefSeq" id="WP_216519047.1">
    <property type="nucleotide sequence ID" value="NZ_JAHLPM010000007.1"/>
</dbReference>